<dbReference type="SMART" id="SM00342">
    <property type="entry name" value="HTH_ARAC"/>
    <property type="match status" value="1"/>
</dbReference>
<dbReference type="GO" id="GO:0003700">
    <property type="term" value="F:DNA-binding transcription factor activity"/>
    <property type="evidence" value="ECO:0007669"/>
    <property type="project" value="InterPro"/>
</dbReference>
<feature type="domain" description="HTH araC/xylS-type" evidence="7">
    <location>
        <begin position="186"/>
        <end position="284"/>
    </location>
</feature>
<keyword evidence="3" id="KW-0010">Activator</keyword>
<dbReference type="PANTHER" id="PTHR46796">
    <property type="entry name" value="HTH-TYPE TRANSCRIPTIONAL ACTIVATOR RHAS-RELATED"/>
    <property type="match status" value="1"/>
</dbReference>
<dbReference type="RefSeq" id="WP_150644402.1">
    <property type="nucleotide sequence ID" value="NZ_CABVHQ010000059.1"/>
</dbReference>
<evidence type="ECO:0000256" key="2">
    <source>
        <dbReference type="ARBA" id="ARBA00023125"/>
    </source>
</evidence>
<dbReference type="GO" id="GO:0043565">
    <property type="term" value="F:sequence-specific DNA binding"/>
    <property type="evidence" value="ECO:0007669"/>
    <property type="project" value="InterPro"/>
</dbReference>
<dbReference type="PANTHER" id="PTHR46796:SF6">
    <property type="entry name" value="ARAC SUBFAMILY"/>
    <property type="match status" value="1"/>
</dbReference>
<keyword evidence="2" id="KW-0238">DNA-binding</keyword>
<dbReference type="InterPro" id="IPR050204">
    <property type="entry name" value="AraC_XylS_family_regulators"/>
</dbReference>
<evidence type="ECO:0000256" key="5">
    <source>
        <dbReference type="ARBA" id="ARBA00037345"/>
    </source>
</evidence>
<evidence type="ECO:0000256" key="6">
    <source>
        <dbReference type="SAM" id="MobiDB-lite"/>
    </source>
</evidence>
<name>A0A5E7EIF4_PSEFL</name>
<sequence>MRDTTHTANDDPPGANAAMAPAMRIAYLSQTDFAGTRTRDSLDILVPKAAANLFATCCTGSTRTRTSCIRAPLICFIPPQLPHSLIDRSGSNTLILSIEGPFFRTTAISTLGSSNLTFVEPHATANPLIREFCDVIEREFLSPDRLTSAFLDAFAALLVAHIARNYLVEGHAKAAPNGGLTAYKMQRVRDFITDHLCERISVELLASIVNLSPCHFARMFKQSTGHSPHLFILIQRIMRAKILLAGTDSPIIDIATEVGFRTQGHFTGVFHRYTGFTPRIFRLNAQDPRGGGVQLSGSILAGGQDRPENPPDYFSDAVPELRQLPRPA</sequence>
<evidence type="ECO:0000313" key="9">
    <source>
        <dbReference type="Proteomes" id="UP000337909"/>
    </source>
</evidence>
<evidence type="ECO:0000259" key="7">
    <source>
        <dbReference type="PROSITE" id="PS01124"/>
    </source>
</evidence>
<evidence type="ECO:0000256" key="3">
    <source>
        <dbReference type="ARBA" id="ARBA00023159"/>
    </source>
</evidence>
<dbReference type="Gene3D" id="1.10.10.60">
    <property type="entry name" value="Homeodomain-like"/>
    <property type="match status" value="2"/>
</dbReference>
<evidence type="ECO:0000256" key="1">
    <source>
        <dbReference type="ARBA" id="ARBA00023015"/>
    </source>
</evidence>
<protein>
    <submittedName>
        <fullName evidence="8">HTH-type transcriptional activator RhaS</fullName>
    </submittedName>
</protein>
<dbReference type="Proteomes" id="UP000337909">
    <property type="component" value="Unassembled WGS sequence"/>
</dbReference>
<proteinExistence type="predicted"/>
<dbReference type="InterPro" id="IPR009057">
    <property type="entry name" value="Homeodomain-like_sf"/>
</dbReference>
<reference evidence="8 9" key="1">
    <citation type="submission" date="2019-09" db="EMBL/GenBank/DDBJ databases">
        <authorList>
            <person name="Chandra G."/>
            <person name="Truman W A."/>
        </authorList>
    </citation>
    <scope>NUCLEOTIDE SEQUENCE [LARGE SCALE GENOMIC DNA]</scope>
    <source>
        <strain evidence="8">PS691</strain>
    </source>
</reference>
<feature type="region of interest" description="Disordered" evidence="6">
    <location>
        <begin position="294"/>
        <end position="328"/>
    </location>
</feature>
<keyword evidence="4" id="KW-0804">Transcription</keyword>
<accession>A0A5E7EIF4</accession>
<dbReference type="OrthoDB" id="110167at2"/>
<dbReference type="PROSITE" id="PS01124">
    <property type="entry name" value="HTH_ARAC_FAMILY_2"/>
    <property type="match status" value="1"/>
</dbReference>
<dbReference type="AlphaFoldDB" id="A0A5E7EIF4"/>
<comment type="function">
    <text evidence="5">Regulatory protein of the TOL plasmid xyl operons. XylS activates the xylXYZLTEGFJQKIH operon required for the degradation of toluene, m-xylene and p-xylene.</text>
</comment>
<dbReference type="Pfam" id="PF12833">
    <property type="entry name" value="HTH_18"/>
    <property type="match status" value="1"/>
</dbReference>
<evidence type="ECO:0000313" key="8">
    <source>
        <dbReference type="EMBL" id="VVO26057.1"/>
    </source>
</evidence>
<keyword evidence="1" id="KW-0805">Transcription regulation</keyword>
<dbReference type="InterPro" id="IPR018060">
    <property type="entry name" value="HTH_AraC"/>
</dbReference>
<evidence type="ECO:0000256" key="4">
    <source>
        <dbReference type="ARBA" id="ARBA00023163"/>
    </source>
</evidence>
<dbReference type="SUPFAM" id="SSF46689">
    <property type="entry name" value="Homeodomain-like"/>
    <property type="match status" value="2"/>
</dbReference>
<organism evidence="8 9">
    <name type="scientific">Pseudomonas fluorescens</name>
    <dbReference type="NCBI Taxonomy" id="294"/>
    <lineage>
        <taxon>Bacteria</taxon>
        <taxon>Pseudomonadati</taxon>
        <taxon>Pseudomonadota</taxon>
        <taxon>Gammaproteobacteria</taxon>
        <taxon>Pseudomonadales</taxon>
        <taxon>Pseudomonadaceae</taxon>
        <taxon>Pseudomonas</taxon>
    </lineage>
</organism>
<dbReference type="EMBL" id="CABVHQ010000059">
    <property type="protein sequence ID" value="VVO26057.1"/>
    <property type="molecule type" value="Genomic_DNA"/>
</dbReference>
<gene>
    <name evidence="8" type="primary">rhaS_10</name>
    <name evidence="8" type="ORF">PS691_04563</name>
</gene>